<comment type="caution">
    <text evidence="1">The sequence shown here is derived from an EMBL/GenBank/DDBJ whole genome shotgun (WGS) entry which is preliminary data.</text>
</comment>
<protein>
    <recommendedName>
        <fullName evidence="3">Replicative helicase inhibitor G39P N-terminal domain-containing protein</fullName>
    </recommendedName>
</protein>
<sequence>MTREEAIQVLKTIENFYPKYKLTNEKASLLIPFLLPMDYQGVLYKLSQFVAAHAFAPTLAEIAVYPKVPNTYLDNLKKWEEEASQVPLETKRKFNQQLERLLKEKAYHEHS</sequence>
<accession>A0A494ZUL5</accession>
<gene>
    <name evidence="1" type="ORF">D8M06_16750</name>
</gene>
<evidence type="ECO:0000313" key="1">
    <source>
        <dbReference type="EMBL" id="RKQ30015.1"/>
    </source>
</evidence>
<reference evidence="1 2" key="1">
    <citation type="journal article" date="2016" name="Int. J. Syst. Evol. Microbiol.">
        <title>Oceanobacillus halophilus sp. nov., a novel moderately halophilic bacterium from a hypersaline lake.</title>
        <authorList>
            <person name="Amoozegar M.A."/>
            <person name="Bagheri M."/>
            <person name="Makhdoumi A."/>
            <person name="Nikou M.M."/>
            <person name="Fazeli S.A.S."/>
            <person name="Schumann P."/>
            <person name="Sproer C."/>
            <person name="Sanchez-Porro C."/>
            <person name="Ventosa A."/>
        </authorList>
    </citation>
    <scope>NUCLEOTIDE SEQUENCE [LARGE SCALE GENOMIC DNA]</scope>
    <source>
        <strain evidence="1 2">DSM 23996</strain>
    </source>
</reference>
<proteinExistence type="predicted"/>
<keyword evidence="2" id="KW-1185">Reference proteome</keyword>
<evidence type="ECO:0008006" key="3">
    <source>
        <dbReference type="Google" id="ProtNLM"/>
    </source>
</evidence>
<evidence type="ECO:0000313" key="2">
    <source>
        <dbReference type="Proteomes" id="UP000269301"/>
    </source>
</evidence>
<dbReference type="OrthoDB" id="2625859at2"/>
<dbReference type="Gene3D" id="1.10.8.200">
    <property type="entry name" value="Replisome organizer (g39p helicase loader/inhibitor protein)"/>
    <property type="match status" value="1"/>
</dbReference>
<dbReference type="Proteomes" id="UP000269301">
    <property type="component" value="Unassembled WGS sequence"/>
</dbReference>
<organism evidence="1 2">
    <name type="scientific">Oceanobacillus halophilus</name>
    <dbReference type="NCBI Taxonomy" id="930130"/>
    <lineage>
        <taxon>Bacteria</taxon>
        <taxon>Bacillati</taxon>
        <taxon>Bacillota</taxon>
        <taxon>Bacilli</taxon>
        <taxon>Bacillales</taxon>
        <taxon>Bacillaceae</taxon>
        <taxon>Oceanobacillus</taxon>
    </lineage>
</organism>
<dbReference type="EMBL" id="RBZP01000020">
    <property type="protein sequence ID" value="RKQ30015.1"/>
    <property type="molecule type" value="Genomic_DNA"/>
</dbReference>
<name>A0A494ZUL5_9BACI</name>
<dbReference type="RefSeq" id="WP_121205732.1">
    <property type="nucleotide sequence ID" value="NZ_RBZP01000020.1"/>
</dbReference>
<dbReference type="AlphaFoldDB" id="A0A494ZUL5"/>